<keyword evidence="4" id="KW-0472">Membrane</keyword>
<evidence type="ECO:0000313" key="7">
    <source>
        <dbReference type="EnsemblMetazoa" id="CLYHEMP020447.1"/>
    </source>
</evidence>
<evidence type="ECO:0000256" key="2">
    <source>
        <dbReference type="ARBA" id="ARBA00022692"/>
    </source>
</evidence>
<keyword evidence="3" id="KW-1133">Transmembrane helix</keyword>
<keyword evidence="2" id="KW-0812">Transmembrane</keyword>
<dbReference type="OrthoDB" id="77878at2759"/>
<reference evidence="7" key="1">
    <citation type="submission" date="2021-01" db="UniProtKB">
        <authorList>
            <consortium name="EnsemblMetazoa"/>
        </authorList>
    </citation>
    <scope>IDENTIFICATION</scope>
</reference>
<evidence type="ECO:0000256" key="1">
    <source>
        <dbReference type="ARBA" id="ARBA00007387"/>
    </source>
</evidence>
<dbReference type="GeneID" id="136820238"/>
<dbReference type="RefSeq" id="XP_066932532.1">
    <property type="nucleotide sequence ID" value="XM_067076431.1"/>
</dbReference>
<proteinExistence type="inferred from homology"/>
<dbReference type="InterPro" id="IPR008547">
    <property type="entry name" value="DUF829_TMEM53"/>
</dbReference>
<comment type="subcellular location">
    <subcellularLocation>
        <location evidence="6">Nucleus outer membrane</location>
        <topology evidence="6">Single-pass membrane protein</topology>
    </subcellularLocation>
</comment>
<organism evidence="7 8">
    <name type="scientific">Clytia hemisphaerica</name>
    <dbReference type="NCBI Taxonomy" id="252671"/>
    <lineage>
        <taxon>Eukaryota</taxon>
        <taxon>Metazoa</taxon>
        <taxon>Cnidaria</taxon>
        <taxon>Hydrozoa</taxon>
        <taxon>Hydroidolina</taxon>
        <taxon>Leptothecata</taxon>
        <taxon>Obeliida</taxon>
        <taxon>Clytiidae</taxon>
        <taxon>Clytia</taxon>
    </lineage>
</organism>
<dbReference type="InterPro" id="IPR029058">
    <property type="entry name" value="AB_hydrolase_fold"/>
</dbReference>
<dbReference type="GO" id="GO:0005640">
    <property type="term" value="C:nuclear outer membrane"/>
    <property type="evidence" value="ECO:0007669"/>
    <property type="project" value="UniProtKB-SubCell"/>
</dbReference>
<keyword evidence="8" id="KW-1185">Reference proteome</keyword>
<evidence type="ECO:0000313" key="8">
    <source>
        <dbReference type="Proteomes" id="UP000594262"/>
    </source>
</evidence>
<dbReference type="EnsemblMetazoa" id="CLYHEMT020447.1">
    <property type="protein sequence ID" value="CLYHEMP020447.1"/>
    <property type="gene ID" value="CLYHEMG020447"/>
</dbReference>
<name>A0A7M6DPM6_9CNID</name>
<keyword evidence="5" id="KW-0539">Nucleus</keyword>
<evidence type="ECO:0000256" key="3">
    <source>
        <dbReference type="ARBA" id="ARBA00022989"/>
    </source>
</evidence>
<dbReference type="PANTHER" id="PTHR12265">
    <property type="entry name" value="TRANSMEMBRANE PROTEIN 53"/>
    <property type="match status" value="1"/>
</dbReference>
<comment type="similarity">
    <text evidence="1">Belongs to the TMEM53 family.</text>
</comment>
<sequence>MVFVRATHVLKKTTADLYKPLIRGILIRSASTTAQDNTIKYNKEIVIKNVDESQESPLVVIIGWSNSNLRQIEKYSQIYEDLGCTVVSSSMQLYRFSMFYDTLFAQDTQNVINAMTTQRNFNTSRKVFFKLFSTPGPAMYVNIMNYYFPYIEQHFGTVPKFQLSEDETKPNICGVIYDSATVESGNAHQFANGMRGNSTGALSNMVFNVLGKMVYAYAVRTSKMHNYGPEFLRNIPVMLPQMFLSSENDKIASIESVRNFVEHQKEMGVPLLKSKVWENSDHVLHYRKYPEEYKALVDGFMKECLDLSQVQTTEKKESVVAENKKQVHHQVEI</sequence>
<dbReference type="PANTHER" id="PTHR12265:SF30">
    <property type="entry name" value="TRANSMEMBRANE PROTEIN 53"/>
    <property type="match status" value="1"/>
</dbReference>
<dbReference type="Proteomes" id="UP000594262">
    <property type="component" value="Unplaced"/>
</dbReference>
<dbReference type="AlphaFoldDB" id="A0A7M6DPM6"/>
<protein>
    <submittedName>
        <fullName evidence="7">Uncharacterized protein</fullName>
    </submittedName>
</protein>
<dbReference type="SUPFAM" id="SSF53474">
    <property type="entry name" value="alpha/beta-Hydrolases"/>
    <property type="match status" value="1"/>
</dbReference>
<evidence type="ECO:0000256" key="6">
    <source>
        <dbReference type="ARBA" id="ARBA00034303"/>
    </source>
</evidence>
<dbReference type="Pfam" id="PF05705">
    <property type="entry name" value="DUF829"/>
    <property type="match status" value="1"/>
</dbReference>
<evidence type="ECO:0000256" key="5">
    <source>
        <dbReference type="ARBA" id="ARBA00023242"/>
    </source>
</evidence>
<evidence type="ECO:0000256" key="4">
    <source>
        <dbReference type="ARBA" id="ARBA00023136"/>
    </source>
</evidence>
<accession>A0A7M6DPM6</accession>